<evidence type="ECO:0000256" key="6">
    <source>
        <dbReference type="ARBA" id="ARBA00039101"/>
    </source>
</evidence>
<dbReference type="GO" id="GO:0005737">
    <property type="term" value="C:cytoplasm"/>
    <property type="evidence" value="ECO:0007669"/>
    <property type="project" value="TreeGrafter"/>
</dbReference>
<dbReference type="AlphaFoldDB" id="A0A370HWH2"/>
<dbReference type="EMBL" id="QQBC01000012">
    <property type="protein sequence ID" value="RDI62857.1"/>
    <property type="molecule type" value="Genomic_DNA"/>
</dbReference>
<dbReference type="GO" id="GO:0003884">
    <property type="term" value="F:D-amino-acid oxidase activity"/>
    <property type="evidence" value="ECO:0007669"/>
    <property type="project" value="UniProtKB-EC"/>
</dbReference>
<dbReference type="GO" id="GO:0019478">
    <property type="term" value="P:D-amino acid catabolic process"/>
    <property type="evidence" value="ECO:0007669"/>
    <property type="project" value="TreeGrafter"/>
</dbReference>
<evidence type="ECO:0000256" key="2">
    <source>
        <dbReference type="ARBA" id="ARBA00006730"/>
    </source>
</evidence>
<keyword evidence="10" id="KW-0472">Membrane</keyword>
<dbReference type="Gene3D" id="3.30.9.10">
    <property type="entry name" value="D-Amino Acid Oxidase, subunit A, domain 2"/>
    <property type="match status" value="1"/>
</dbReference>
<dbReference type="InterPro" id="IPR006181">
    <property type="entry name" value="D-amino_acid_oxidase_CS"/>
</dbReference>
<dbReference type="Gene3D" id="3.40.50.720">
    <property type="entry name" value="NAD(P)-binding Rossmann-like Domain"/>
    <property type="match status" value="1"/>
</dbReference>
<dbReference type="Proteomes" id="UP000254869">
    <property type="component" value="Unassembled WGS sequence"/>
</dbReference>
<evidence type="ECO:0000256" key="1">
    <source>
        <dbReference type="ARBA" id="ARBA00001974"/>
    </source>
</evidence>
<reference evidence="12 13" key="1">
    <citation type="submission" date="2018-07" db="EMBL/GenBank/DDBJ databases">
        <title>Genomic Encyclopedia of Type Strains, Phase IV (KMG-IV): sequencing the most valuable type-strain genomes for metagenomic binning, comparative biology and taxonomic classification.</title>
        <authorList>
            <person name="Goeker M."/>
        </authorList>
    </citation>
    <scope>NUCLEOTIDE SEQUENCE [LARGE SCALE GENOMIC DNA]</scope>
    <source>
        <strain evidence="12 13">DSM 44290</strain>
    </source>
</reference>
<feature type="binding site" evidence="9">
    <location>
        <position position="159"/>
    </location>
    <ligand>
        <name>FAD</name>
        <dbReference type="ChEBI" id="CHEBI:57692"/>
    </ligand>
</feature>
<feature type="domain" description="FAD dependent oxidoreductase" evidence="11">
    <location>
        <begin position="9"/>
        <end position="314"/>
    </location>
</feature>
<keyword evidence="4 9" id="KW-0274">FAD</keyword>
<evidence type="ECO:0000256" key="4">
    <source>
        <dbReference type="ARBA" id="ARBA00022827"/>
    </source>
</evidence>
<comment type="cofactor">
    <cofactor evidence="1 9">
        <name>FAD</name>
        <dbReference type="ChEBI" id="CHEBI:57692"/>
    </cofactor>
</comment>
<keyword evidence="10" id="KW-0812">Transmembrane</keyword>
<evidence type="ECO:0000256" key="7">
    <source>
        <dbReference type="ARBA" id="ARBA00039751"/>
    </source>
</evidence>
<keyword evidence="5" id="KW-0560">Oxidoreductase</keyword>
<dbReference type="Pfam" id="PF01266">
    <property type="entry name" value="DAO"/>
    <property type="match status" value="1"/>
</dbReference>
<feature type="binding site" evidence="9">
    <location>
        <begin position="45"/>
        <end position="46"/>
    </location>
    <ligand>
        <name>FAD</name>
        <dbReference type="ChEBI" id="CHEBI:57692"/>
    </ligand>
</feature>
<accession>A0A370HWH2</accession>
<dbReference type="InterPro" id="IPR006076">
    <property type="entry name" value="FAD-dep_OxRdtase"/>
</dbReference>
<evidence type="ECO:0000256" key="9">
    <source>
        <dbReference type="PIRSR" id="PIRSR000189-1"/>
    </source>
</evidence>
<dbReference type="PANTHER" id="PTHR11530:SF11">
    <property type="entry name" value="D-ASPARTATE OXIDASE"/>
    <property type="match status" value="1"/>
</dbReference>
<dbReference type="GO" id="GO:0071949">
    <property type="term" value="F:FAD binding"/>
    <property type="evidence" value="ECO:0007669"/>
    <property type="project" value="InterPro"/>
</dbReference>
<evidence type="ECO:0000256" key="3">
    <source>
        <dbReference type="ARBA" id="ARBA00022630"/>
    </source>
</evidence>
<sequence length="326" mass="34306">MLTVMQAVDVVVVGAGVSGLTTAVILLERGKRVLIRSATEPTATTSMVAGAMAGGPVMTEPLRDALRWNEIGLRVFGELAGRSESGVRMAQGRLVSRLATEEPSWAASLPGYRPCTEQEFAGYPTAFWISTPLIDMPVYLRYLWNRFEAAGGKLEVAPVSDLAELDAAVVVNCAGVGAGELAGDPQVHPVRGQHVMVENPGLTEFFAEGGASTEWTSYFPHAERVVLGGVADIGDANLEPDPTQTEQILERCIAVEPRLAGARVLGVEVGLRPGRSSIRVDSERRGNKLVVHNYGHGSVGIAMSWGCATDAADLCDGGRIGGGGLG</sequence>
<evidence type="ECO:0000256" key="10">
    <source>
        <dbReference type="SAM" id="Phobius"/>
    </source>
</evidence>
<keyword evidence="10" id="KW-1133">Transmembrane helix</keyword>
<feature type="binding site" evidence="9">
    <location>
        <position position="272"/>
    </location>
    <ligand>
        <name>D-dopa</name>
        <dbReference type="ChEBI" id="CHEBI:149689"/>
    </ligand>
</feature>
<keyword evidence="3" id="KW-0285">Flavoprotein</keyword>
<comment type="similarity">
    <text evidence="2">Belongs to the DAMOX/DASOX family.</text>
</comment>
<dbReference type="PANTHER" id="PTHR11530">
    <property type="entry name" value="D-AMINO ACID OXIDASE"/>
    <property type="match status" value="1"/>
</dbReference>
<name>A0A370HWH2_9NOCA</name>
<comment type="caution">
    <text evidence="12">The sequence shown here is derived from an EMBL/GenBank/DDBJ whole genome shotgun (WGS) entry which is preliminary data.</text>
</comment>
<evidence type="ECO:0000259" key="11">
    <source>
        <dbReference type="Pfam" id="PF01266"/>
    </source>
</evidence>
<dbReference type="PROSITE" id="PS00677">
    <property type="entry name" value="DAO"/>
    <property type="match status" value="1"/>
</dbReference>
<dbReference type="SUPFAM" id="SSF51971">
    <property type="entry name" value="Nucleotide-binding domain"/>
    <property type="match status" value="1"/>
</dbReference>
<dbReference type="InterPro" id="IPR023209">
    <property type="entry name" value="DAO"/>
</dbReference>
<dbReference type="PIRSF" id="PIRSF000189">
    <property type="entry name" value="D-aa_oxidase"/>
    <property type="match status" value="1"/>
</dbReference>
<comment type="catalytic activity">
    <reaction evidence="8">
        <text>a D-alpha-amino acid + O2 + H2O = a 2-oxocarboxylate + H2O2 + NH4(+)</text>
        <dbReference type="Rhea" id="RHEA:21816"/>
        <dbReference type="ChEBI" id="CHEBI:15377"/>
        <dbReference type="ChEBI" id="CHEBI:15379"/>
        <dbReference type="ChEBI" id="CHEBI:16240"/>
        <dbReference type="ChEBI" id="CHEBI:28938"/>
        <dbReference type="ChEBI" id="CHEBI:35179"/>
        <dbReference type="ChEBI" id="CHEBI:59871"/>
        <dbReference type="EC" id="1.4.3.3"/>
    </reaction>
    <physiologicalReaction direction="left-to-right" evidence="8">
        <dbReference type="Rhea" id="RHEA:21817"/>
    </physiologicalReaction>
</comment>
<feature type="transmembrane region" description="Helical" evidence="10">
    <location>
        <begin position="6"/>
        <end position="27"/>
    </location>
</feature>
<dbReference type="SUPFAM" id="SSF54373">
    <property type="entry name" value="FAD-linked reductases, C-terminal domain"/>
    <property type="match status" value="1"/>
</dbReference>
<evidence type="ECO:0000313" key="12">
    <source>
        <dbReference type="EMBL" id="RDI62857.1"/>
    </source>
</evidence>
<evidence type="ECO:0000256" key="8">
    <source>
        <dbReference type="ARBA" id="ARBA00049547"/>
    </source>
</evidence>
<evidence type="ECO:0000313" key="13">
    <source>
        <dbReference type="Proteomes" id="UP000254869"/>
    </source>
</evidence>
<protein>
    <recommendedName>
        <fullName evidence="7">D-amino-acid oxidase</fullName>
        <ecNumber evidence="6">1.4.3.3</ecNumber>
    </recommendedName>
</protein>
<keyword evidence="13" id="KW-1185">Reference proteome</keyword>
<dbReference type="EC" id="1.4.3.3" evidence="6"/>
<evidence type="ECO:0000256" key="5">
    <source>
        <dbReference type="ARBA" id="ARBA00023002"/>
    </source>
</evidence>
<proteinExistence type="inferred from homology"/>
<gene>
    <name evidence="12" type="ORF">DFR76_112175</name>
</gene>
<dbReference type="STRING" id="1210086.GCA_001613105_05266"/>
<organism evidence="12 13">
    <name type="scientific">Nocardia pseudobrasiliensis</name>
    <dbReference type="NCBI Taxonomy" id="45979"/>
    <lineage>
        <taxon>Bacteria</taxon>
        <taxon>Bacillati</taxon>
        <taxon>Actinomycetota</taxon>
        <taxon>Actinomycetes</taxon>
        <taxon>Mycobacteriales</taxon>
        <taxon>Nocardiaceae</taxon>
        <taxon>Nocardia</taxon>
    </lineage>
</organism>